<gene>
    <name evidence="2" type="ORF">PDM28_17870</name>
</gene>
<dbReference type="Proteomes" id="UP001305421">
    <property type="component" value="Chromosome"/>
</dbReference>
<dbReference type="EMBL" id="CP115543">
    <property type="protein sequence ID" value="WNH48503.1"/>
    <property type="molecule type" value="Genomic_DNA"/>
</dbReference>
<protein>
    <recommendedName>
        <fullName evidence="4">Site-specific integrase</fullName>
    </recommendedName>
</protein>
<name>A0ABY9YDQ3_9GAMM</name>
<reference evidence="2 3" key="1">
    <citation type="submission" date="2022-12" db="EMBL/GenBank/DDBJ databases">
        <title>Two new species, Stenotrophomonas aracearum and Stenotrophomonas oahuensis, isolated from Anthurium (Araceae family) in Hawaii.</title>
        <authorList>
            <person name="Chunag S.C."/>
            <person name="Dobhal S."/>
            <person name="Alvarez A."/>
            <person name="Arif M."/>
        </authorList>
    </citation>
    <scope>NUCLEOTIDE SEQUENCE [LARGE SCALE GENOMIC DNA]</scope>
    <source>
        <strain evidence="2 3">A5588</strain>
    </source>
</reference>
<dbReference type="RefSeq" id="WP_311183062.1">
    <property type="nucleotide sequence ID" value="NZ_CP115543.1"/>
</dbReference>
<evidence type="ECO:0000313" key="3">
    <source>
        <dbReference type="Proteomes" id="UP001305421"/>
    </source>
</evidence>
<keyword evidence="3" id="KW-1185">Reference proteome</keyword>
<sequence length="557" mass="62607">MSEAMIGVAARIISERRAGEPILSRLSLLRSVHKGLTDMIKSGASPQSIRNTCRSLRYYFAWCDREGRLEGESEAFSDFTDWCNHLIDRANGLVKLPDSRAAPLGANPRATQRKDRIDIQTALDLASAVSRTFTPALGIERPIVRFTRLPALAAKARAPYKKSDAISFGEASNFGRFLVQICDQLTVEKVRSSIPVQIELESGHTLTEWCKLKPPENVRALQGLTSVGSRNVVIRDRKLWEEDGTVRTRYTLVNLRIECELLIFLSQTGMNLAQAHSLGRTHFRYQSADSDIHVSAQYKARRGGDVNFTVFKEYKKILQRYLEWLDEFVPIDQDDRLFPFYYPSAIPAEHSPPNFSSVRIKCKKVGLPFVGPQKLRSLRVNWFRVRSSDAVAAEVAQHTERTLRDVYVRPSHPVAASEINRFHAEGEASRSPPAAGDCASSDGPSPIASMPEGVTTPDCLNAAGCMFCKYHRDVSSFDYAWSLVTYQQLKRAELATHIQAPNRPPPPVEAILLRVSQKVTAFAESSAVRGQWIEESRERVTERNYHPFWAASIEMLN</sequence>
<organism evidence="2 3">
    <name type="scientific">Stenotrophomonas aracearum</name>
    <dbReference type="NCBI Taxonomy" id="3003272"/>
    <lineage>
        <taxon>Bacteria</taxon>
        <taxon>Pseudomonadati</taxon>
        <taxon>Pseudomonadota</taxon>
        <taxon>Gammaproteobacteria</taxon>
        <taxon>Lysobacterales</taxon>
        <taxon>Lysobacteraceae</taxon>
        <taxon>Stenotrophomonas</taxon>
    </lineage>
</organism>
<feature type="region of interest" description="Disordered" evidence="1">
    <location>
        <begin position="425"/>
        <end position="450"/>
    </location>
</feature>
<evidence type="ECO:0000313" key="2">
    <source>
        <dbReference type="EMBL" id="WNH48503.1"/>
    </source>
</evidence>
<evidence type="ECO:0008006" key="4">
    <source>
        <dbReference type="Google" id="ProtNLM"/>
    </source>
</evidence>
<evidence type="ECO:0000256" key="1">
    <source>
        <dbReference type="SAM" id="MobiDB-lite"/>
    </source>
</evidence>
<accession>A0ABY9YDQ3</accession>
<proteinExistence type="predicted"/>